<proteinExistence type="predicted"/>
<dbReference type="AlphaFoldDB" id="W6Z5P5"/>
<dbReference type="RefSeq" id="XP_007686388.1">
    <property type="nucleotide sequence ID" value="XM_007688198.1"/>
</dbReference>
<dbReference type="HOGENOM" id="CLU_1224663_0_0_1"/>
<dbReference type="KEGG" id="bor:COCMIDRAFT_3933"/>
<evidence type="ECO:0000313" key="3">
    <source>
        <dbReference type="Proteomes" id="UP000054032"/>
    </source>
</evidence>
<name>W6Z5P5_COCMI</name>
<keyword evidence="3" id="KW-1185">Reference proteome</keyword>
<dbReference type="eggNOG" id="ENOG502RFKA">
    <property type="taxonomic scope" value="Eukaryota"/>
</dbReference>
<dbReference type="GeneID" id="19123659"/>
<evidence type="ECO:0000313" key="2">
    <source>
        <dbReference type="EMBL" id="EUC47077.1"/>
    </source>
</evidence>
<organism evidence="2 3">
    <name type="scientific">Bipolaris oryzae ATCC 44560</name>
    <dbReference type="NCBI Taxonomy" id="930090"/>
    <lineage>
        <taxon>Eukaryota</taxon>
        <taxon>Fungi</taxon>
        <taxon>Dikarya</taxon>
        <taxon>Ascomycota</taxon>
        <taxon>Pezizomycotina</taxon>
        <taxon>Dothideomycetes</taxon>
        <taxon>Pleosporomycetidae</taxon>
        <taxon>Pleosporales</taxon>
        <taxon>Pleosporineae</taxon>
        <taxon>Pleosporaceae</taxon>
        <taxon>Bipolaris</taxon>
    </lineage>
</organism>
<dbReference type="OrthoDB" id="3797806at2759"/>
<reference evidence="2 3" key="1">
    <citation type="journal article" date="2013" name="PLoS Genet.">
        <title>Comparative genome structure, secondary metabolite, and effector coding capacity across Cochliobolus pathogens.</title>
        <authorList>
            <person name="Condon B.J."/>
            <person name="Leng Y."/>
            <person name="Wu D."/>
            <person name="Bushley K.E."/>
            <person name="Ohm R.A."/>
            <person name="Otillar R."/>
            <person name="Martin J."/>
            <person name="Schackwitz W."/>
            <person name="Grimwood J."/>
            <person name="MohdZainudin N."/>
            <person name="Xue C."/>
            <person name="Wang R."/>
            <person name="Manning V.A."/>
            <person name="Dhillon B."/>
            <person name="Tu Z.J."/>
            <person name="Steffenson B.J."/>
            <person name="Salamov A."/>
            <person name="Sun H."/>
            <person name="Lowry S."/>
            <person name="LaButti K."/>
            <person name="Han J."/>
            <person name="Copeland A."/>
            <person name="Lindquist E."/>
            <person name="Barry K."/>
            <person name="Schmutz J."/>
            <person name="Baker S.E."/>
            <person name="Ciuffetti L.M."/>
            <person name="Grigoriev I.V."/>
            <person name="Zhong S."/>
            <person name="Turgeon B.G."/>
        </authorList>
    </citation>
    <scope>NUCLEOTIDE SEQUENCE [LARGE SCALE GENOMIC DNA]</scope>
    <source>
        <strain evidence="2 3">ATCC 44560</strain>
    </source>
</reference>
<sequence>MEFVGCAASVSQLLVYLSSSAVNLQRLYSELVHCNSNYRDEATNIRLLLHTLQRLGRQHLDDDDNSPVLPVLISISGTACQVLHLLKPKRLFGINWAPVTSQNKISSAFETLNKKRNLLHLYISQEHQEALVDLRHTVESFCKFKMKGGRIAGHASMFSGPMRGSADVEFDDYTVDKQGAHFLANATGDAERMYWQSNRHNTSRKRPENTHTPVRALIPPANQENHAGGAAPTQQGRGSERDSARPNMNESRQRDSHHSQTEDRYRDGSGQPPAKD</sequence>
<dbReference type="EMBL" id="KI963957">
    <property type="protein sequence ID" value="EUC47077.1"/>
    <property type="molecule type" value="Genomic_DNA"/>
</dbReference>
<dbReference type="Proteomes" id="UP000054032">
    <property type="component" value="Unassembled WGS sequence"/>
</dbReference>
<feature type="compositionally biased region" description="Basic and acidic residues" evidence="1">
    <location>
        <begin position="251"/>
        <end position="267"/>
    </location>
</feature>
<accession>W6Z5P5</accession>
<gene>
    <name evidence="2" type="ORF">COCMIDRAFT_3933</name>
</gene>
<protein>
    <submittedName>
        <fullName evidence="2">Uncharacterized protein</fullName>
    </submittedName>
</protein>
<evidence type="ECO:0000256" key="1">
    <source>
        <dbReference type="SAM" id="MobiDB-lite"/>
    </source>
</evidence>
<feature type="region of interest" description="Disordered" evidence="1">
    <location>
        <begin position="220"/>
        <end position="276"/>
    </location>
</feature>